<feature type="binding site" evidence="5">
    <location>
        <begin position="71"/>
        <end position="78"/>
    </location>
    <ligand>
        <name>ATP</name>
        <dbReference type="ChEBI" id="CHEBI:30616"/>
    </ligand>
</feature>
<evidence type="ECO:0000313" key="10">
    <source>
        <dbReference type="EMBL" id="CAD8836787.1"/>
    </source>
</evidence>
<dbReference type="InterPro" id="IPR001752">
    <property type="entry name" value="Kinesin_motor_dom"/>
</dbReference>
<dbReference type="GO" id="GO:0003777">
    <property type="term" value="F:microtubule motor activity"/>
    <property type="evidence" value="ECO:0007669"/>
    <property type="project" value="InterPro"/>
</dbReference>
<gene>
    <name evidence="10" type="ORF">NSCI0253_LOCUS11135</name>
</gene>
<dbReference type="Pfam" id="PF00225">
    <property type="entry name" value="Kinesin"/>
    <property type="match status" value="1"/>
</dbReference>
<protein>
    <recommendedName>
        <fullName evidence="6">Kinesin-like protein</fullName>
    </recommendedName>
</protein>
<feature type="compositionally biased region" description="Polar residues" evidence="8">
    <location>
        <begin position="812"/>
        <end position="822"/>
    </location>
</feature>
<evidence type="ECO:0000259" key="9">
    <source>
        <dbReference type="PROSITE" id="PS50067"/>
    </source>
</evidence>
<dbReference type="InterPro" id="IPR027417">
    <property type="entry name" value="P-loop_NTPase"/>
</dbReference>
<name>A0A7S0ZYH6_NOCSC</name>
<keyword evidence="6" id="KW-0493">Microtubule</keyword>
<dbReference type="PANTHER" id="PTHR47117">
    <property type="entry name" value="STAR-RELATED LIPID TRANSFER PROTEIN 9"/>
    <property type="match status" value="1"/>
</dbReference>
<evidence type="ECO:0000256" key="8">
    <source>
        <dbReference type="SAM" id="MobiDB-lite"/>
    </source>
</evidence>
<dbReference type="SUPFAM" id="SSF52540">
    <property type="entry name" value="P-loop containing nucleoside triphosphate hydrolases"/>
    <property type="match status" value="1"/>
</dbReference>
<dbReference type="InterPro" id="IPR036961">
    <property type="entry name" value="Kinesin_motor_dom_sf"/>
</dbReference>
<dbReference type="InterPro" id="IPR008984">
    <property type="entry name" value="SMAD_FHA_dom_sf"/>
</dbReference>
<dbReference type="GO" id="GO:0005524">
    <property type="term" value="F:ATP binding"/>
    <property type="evidence" value="ECO:0007669"/>
    <property type="project" value="UniProtKB-UniRule"/>
</dbReference>
<evidence type="ECO:0000256" key="7">
    <source>
        <dbReference type="SAM" id="Coils"/>
    </source>
</evidence>
<keyword evidence="4 5" id="KW-0505">Motor protein</keyword>
<dbReference type="PROSITE" id="PS50067">
    <property type="entry name" value="KINESIN_MOTOR_2"/>
    <property type="match status" value="1"/>
</dbReference>
<reference evidence="10" key="1">
    <citation type="submission" date="2021-01" db="EMBL/GenBank/DDBJ databases">
        <authorList>
            <person name="Corre E."/>
            <person name="Pelletier E."/>
            <person name="Niang G."/>
            <person name="Scheremetjew M."/>
            <person name="Finn R."/>
            <person name="Kale V."/>
            <person name="Holt S."/>
            <person name="Cochrane G."/>
            <person name="Meng A."/>
            <person name="Brown T."/>
            <person name="Cohen L."/>
        </authorList>
    </citation>
    <scope>NUCLEOTIDE SEQUENCE</scope>
</reference>
<evidence type="ECO:0000256" key="5">
    <source>
        <dbReference type="PROSITE-ProRule" id="PRU00283"/>
    </source>
</evidence>
<evidence type="ECO:0000256" key="6">
    <source>
        <dbReference type="RuleBase" id="RU000394"/>
    </source>
</evidence>
<dbReference type="InterPro" id="IPR019821">
    <property type="entry name" value="Kinesin_motor_CS"/>
</dbReference>
<evidence type="ECO:0000256" key="1">
    <source>
        <dbReference type="ARBA" id="ARBA00022741"/>
    </source>
</evidence>
<sequence>MPSETDVWLQEVPGSSDPAHTKTFTFDRAYWSFDPDNQAKFHSQEHLMNDLGQEMVQNSLNGYNCCLFAYGQTGAGKTWSILGAPAPDLLGLLPRIIDKIFDQMISDSSDPVNPISFSCSATYMEIYNEQVIDLLRAPDARTEVLSVRRNPQVGVYVEGLKNVPVFEKKEVQELLDFGVKTRSVGETCMNAASSRSHCIFTLETRRKKKSAEGVVTEVTSRLNIVDLAGSERQGKTQASGGRLKEGAAINKSLSALALVITKLAELAGKGDAKNADFVPFRNSKLTFVLQDSLSGNSKTVMIAALSPALNNYEENLSTLRFAQSVKKVKTKASKNEAKEGAMLDNLKAEVARLKAELLNCEGSTEELSMREDIRAVEDLTKRYERDLEAQRQEAQAFASARKDALLDMGLELAETTDGMGMQMKMNSAHLVNLDYDPSLAGSLIYFVPRSGSILVGSGHECHAKFMGLGTFDKMAALACDQEFNVSITPYEGRILVNGQRITSEQELFHGDRVIFGYASCFYLVIPGYDDADSMPGLDVALSEVMHEHTEAYEKCYWYIEQLQNRLGTTRAQLFTKQFRKTALLVDEANAITEEMRPMDRLEFVVEVLVDIFKYQEEVPQCVVRLKKWDTGACRFRQNVQKVIDSSSTTKANLAFVEKQFRPSFMGLPPLDAYESVALLNAKSLTQTVQQLRECYGVFCRNGRVAPDFALIESDPWRDIPSWEVEALIRSRVAPLLNALAPKGQGFGPGEEGFDGEVYQDPAGLQNNALPQLLAGLNVQSLQGDFDRDAVMRALCPPRNSFEGAPLGLPCDSTQSNITVSSVDDTENNPDERRRKKGKSKKASKRQKAIAAQVKAAAEVVDSARGELLAKGAKLQELELEMKARDAVLLEMQELACSAQLHLQSVRNVSREVPKAAEEVHVPGPANHYAPRWCLSPVAWIIRHALKSLE</sequence>
<organism evidence="10">
    <name type="scientific">Noctiluca scintillans</name>
    <name type="common">Sea sparkle</name>
    <name type="synonym">Red tide dinoflagellate</name>
    <dbReference type="NCBI Taxonomy" id="2966"/>
    <lineage>
        <taxon>Eukaryota</taxon>
        <taxon>Sar</taxon>
        <taxon>Alveolata</taxon>
        <taxon>Dinophyceae</taxon>
        <taxon>Noctilucales</taxon>
        <taxon>Noctilucaceae</taxon>
        <taxon>Noctiluca</taxon>
    </lineage>
</organism>
<proteinExistence type="inferred from homology"/>
<dbReference type="PRINTS" id="PR00380">
    <property type="entry name" value="KINESINHEAVY"/>
</dbReference>
<keyword evidence="2 5" id="KW-0067">ATP-binding</keyword>
<accession>A0A7S0ZYH6</accession>
<comment type="similarity">
    <text evidence="5 6">Belongs to the TRAFAC class myosin-kinesin ATPase superfamily. Kinesin family.</text>
</comment>
<dbReference type="GO" id="GO:0008017">
    <property type="term" value="F:microtubule binding"/>
    <property type="evidence" value="ECO:0007669"/>
    <property type="project" value="InterPro"/>
</dbReference>
<evidence type="ECO:0000256" key="2">
    <source>
        <dbReference type="ARBA" id="ARBA00022840"/>
    </source>
</evidence>
<dbReference type="EMBL" id="HBFQ01016034">
    <property type="protein sequence ID" value="CAD8836787.1"/>
    <property type="molecule type" value="Transcribed_RNA"/>
</dbReference>
<dbReference type="GO" id="GO:0007018">
    <property type="term" value="P:microtubule-based movement"/>
    <property type="evidence" value="ECO:0007669"/>
    <property type="project" value="InterPro"/>
</dbReference>
<feature type="coiled-coil region" evidence="7">
    <location>
        <begin position="336"/>
        <end position="393"/>
    </location>
</feature>
<feature type="domain" description="Kinesin motor" evidence="9">
    <location>
        <begin position="1"/>
        <end position="328"/>
    </location>
</feature>
<dbReference type="Gene3D" id="2.60.200.20">
    <property type="match status" value="1"/>
</dbReference>
<evidence type="ECO:0000256" key="4">
    <source>
        <dbReference type="ARBA" id="ARBA00023175"/>
    </source>
</evidence>
<dbReference type="Gene3D" id="3.40.850.10">
    <property type="entry name" value="Kinesin motor domain"/>
    <property type="match status" value="1"/>
</dbReference>
<keyword evidence="3 7" id="KW-0175">Coiled coil</keyword>
<feature type="region of interest" description="Disordered" evidence="8">
    <location>
        <begin position="812"/>
        <end position="846"/>
    </location>
</feature>
<dbReference type="PROSITE" id="PS00411">
    <property type="entry name" value="KINESIN_MOTOR_1"/>
    <property type="match status" value="1"/>
</dbReference>
<dbReference type="GO" id="GO:0005874">
    <property type="term" value="C:microtubule"/>
    <property type="evidence" value="ECO:0007669"/>
    <property type="project" value="UniProtKB-KW"/>
</dbReference>
<evidence type="ECO:0000256" key="3">
    <source>
        <dbReference type="ARBA" id="ARBA00023054"/>
    </source>
</evidence>
<feature type="compositionally biased region" description="Basic residues" evidence="8">
    <location>
        <begin position="833"/>
        <end position="846"/>
    </location>
</feature>
<dbReference type="SUPFAM" id="SSF49879">
    <property type="entry name" value="SMAD/FHA domain"/>
    <property type="match status" value="1"/>
</dbReference>
<dbReference type="SMART" id="SM00129">
    <property type="entry name" value="KISc"/>
    <property type="match status" value="1"/>
</dbReference>
<keyword evidence="1 5" id="KW-0547">Nucleotide-binding</keyword>
<dbReference type="AlphaFoldDB" id="A0A7S0ZYH6"/>